<evidence type="ECO:0000256" key="1">
    <source>
        <dbReference type="ARBA" id="ARBA00022475"/>
    </source>
</evidence>
<keyword evidence="4 6" id="KW-0472">Membrane</keyword>
<feature type="transmembrane region" description="Helical" evidence="6">
    <location>
        <begin position="42"/>
        <end position="68"/>
    </location>
</feature>
<organism evidence="8 9">
    <name type="scientific">Aureimonas pseudogalii</name>
    <dbReference type="NCBI Taxonomy" id="1744844"/>
    <lineage>
        <taxon>Bacteria</taxon>
        <taxon>Pseudomonadati</taxon>
        <taxon>Pseudomonadota</taxon>
        <taxon>Alphaproteobacteria</taxon>
        <taxon>Hyphomicrobiales</taxon>
        <taxon>Aurantimonadaceae</taxon>
        <taxon>Aureimonas</taxon>
    </lineage>
</organism>
<evidence type="ECO:0000256" key="6">
    <source>
        <dbReference type="SAM" id="Phobius"/>
    </source>
</evidence>
<keyword evidence="9" id="KW-1185">Reference proteome</keyword>
<protein>
    <submittedName>
        <fullName evidence="8">Putative integral membrane protein</fullName>
    </submittedName>
</protein>
<evidence type="ECO:0000256" key="5">
    <source>
        <dbReference type="SAM" id="MobiDB-lite"/>
    </source>
</evidence>
<comment type="caution">
    <text evidence="8">The sequence shown here is derived from an EMBL/GenBank/DDBJ whole genome shotgun (WGS) entry which is preliminary data.</text>
</comment>
<dbReference type="AlphaFoldDB" id="A0A7W6EAK3"/>
<keyword evidence="3 6" id="KW-1133">Transmembrane helix</keyword>
<evidence type="ECO:0000256" key="2">
    <source>
        <dbReference type="ARBA" id="ARBA00022692"/>
    </source>
</evidence>
<accession>A0A7W6EAK3</accession>
<gene>
    <name evidence="8" type="ORF">GGR04_001613</name>
</gene>
<evidence type="ECO:0000313" key="9">
    <source>
        <dbReference type="Proteomes" id="UP000542776"/>
    </source>
</evidence>
<dbReference type="Proteomes" id="UP000542776">
    <property type="component" value="Unassembled WGS sequence"/>
</dbReference>
<evidence type="ECO:0000313" key="8">
    <source>
        <dbReference type="EMBL" id="MBB3997777.1"/>
    </source>
</evidence>
<dbReference type="InterPro" id="IPR010445">
    <property type="entry name" value="LapA_dom"/>
</dbReference>
<name>A0A7W6EAK3_9HYPH</name>
<keyword evidence="2 6" id="KW-0812">Transmembrane</keyword>
<dbReference type="RefSeq" id="WP_183199308.1">
    <property type="nucleotide sequence ID" value="NZ_JACIEK010000002.1"/>
</dbReference>
<dbReference type="EMBL" id="JACIEK010000002">
    <property type="protein sequence ID" value="MBB3997777.1"/>
    <property type="molecule type" value="Genomic_DNA"/>
</dbReference>
<dbReference type="GO" id="GO:0005886">
    <property type="term" value="C:plasma membrane"/>
    <property type="evidence" value="ECO:0007669"/>
    <property type="project" value="InterPro"/>
</dbReference>
<dbReference type="Pfam" id="PF06305">
    <property type="entry name" value="LapA_dom"/>
    <property type="match status" value="1"/>
</dbReference>
<evidence type="ECO:0000256" key="4">
    <source>
        <dbReference type="ARBA" id="ARBA00023136"/>
    </source>
</evidence>
<evidence type="ECO:0000256" key="3">
    <source>
        <dbReference type="ARBA" id="ARBA00022989"/>
    </source>
</evidence>
<keyword evidence="1" id="KW-1003">Cell membrane</keyword>
<sequence>MISKIVSFIVLVPLAILLVVFCVANREDISVSLDPIGTLPQLAFQAPLFVLLIGSLIAGLLLGGLGTWMTQSHYRAKSARRRREVENLRHEVELSNERLRRLREERDREDVAKQAALANAMTPASTSRALTGPGVAA</sequence>
<reference evidence="8 9" key="1">
    <citation type="submission" date="2020-08" db="EMBL/GenBank/DDBJ databases">
        <title>Genomic Encyclopedia of Type Strains, Phase IV (KMG-IV): sequencing the most valuable type-strain genomes for metagenomic binning, comparative biology and taxonomic classification.</title>
        <authorList>
            <person name="Goeker M."/>
        </authorList>
    </citation>
    <scope>NUCLEOTIDE SEQUENCE [LARGE SCALE GENOMIC DNA]</scope>
    <source>
        <strain evidence="8 9">DSM 102238</strain>
    </source>
</reference>
<feature type="region of interest" description="Disordered" evidence="5">
    <location>
        <begin position="118"/>
        <end position="137"/>
    </location>
</feature>
<evidence type="ECO:0000259" key="7">
    <source>
        <dbReference type="Pfam" id="PF06305"/>
    </source>
</evidence>
<feature type="domain" description="Lipopolysaccharide assembly protein A" evidence="7">
    <location>
        <begin position="44"/>
        <end position="92"/>
    </location>
</feature>
<proteinExistence type="predicted"/>